<organism evidence="2 3">
    <name type="scientific">Nocardioides zeae</name>
    <dbReference type="NCBI Taxonomy" id="1457234"/>
    <lineage>
        <taxon>Bacteria</taxon>
        <taxon>Bacillati</taxon>
        <taxon>Actinomycetota</taxon>
        <taxon>Actinomycetes</taxon>
        <taxon>Propionibacteriales</taxon>
        <taxon>Nocardioidaceae</taxon>
        <taxon>Nocardioides</taxon>
    </lineage>
</organism>
<proteinExistence type="predicted"/>
<dbReference type="EMBL" id="JAAGXA010000005">
    <property type="protein sequence ID" value="NEN78278.1"/>
    <property type="molecule type" value="Genomic_DNA"/>
</dbReference>
<comment type="caution">
    <text evidence="2">The sequence shown here is derived from an EMBL/GenBank/DDBJ whole genome shotgun (WGS) entry which is preliminary data.</text>
</comment>
<keyword evidence="3" id="KW-1185">Reference proteome</keyword>
<reference evidence="2 3" key="1">
    <citation type="journal article" date="2014" name="Int. J. Syst. Evol. Microbiol.">
        <title>Nocardioides zeae sp. nov., isolated from the stem of Zea mays.</title>
        <authorList>
            <person name="Glaeser S.P."/>
            <person name="McInroy J.A."/>
            <person name="Busse H.J."/>
            <person name="Kampfer P."/>
        </authorList>
    </citation>
    <scope>NUCLEOTIDE SEQUENCE [LARGE SCALE GENOMIC DNA]</scope>
    <source>
        <strain evidence="2 3">JCM 30728</strain>
    </source>
</reference>
<gene>
    <name evidence="2" type="ORF">G3T38_08310</name>
</gene>
<protein>
    <submittedName>
        <fullName evidence="2">Uncharacterized protein</fullName>
    </submittedName>
</protein>
<feature type="region of interest" description="Disordered" evidence="1">
    <location>
        <begin position="73"/>
        <end position="95"/>
    </location>
</feature>
<evidence type="ECO:0000256" key="1">
    <source>
        <dbReference type="SAM" id="MobiDB-lite"/>
    </source>
</evidence>
<evidence type="ECO:0000313" key="3">
    <source>
        <dbReference type="Proteomes" id="UP000468687"/>
    </source>
</evidence>
<sequence>MPPPLERIADRLGLGPDDLAYLRRFDDAHLEALDTAVAMAQHREDHEVRRSMRDAVRLVPAPLRRRVAATLFPRDEPVAEAPRGTPETSPAEASP</sequence>
<name>A0A6P0HHY7_9ACTN</name>
<accession>A0A6P0HHY7</accession>
<dbReference type="Proteomes" id="UP000468687">
    <property type="component" value="Unassembled WGS sequence"/>
</dbReference>
<dbReference type="RefSeq" id="WP_163771835.1">
    <property type="nucleotide sequence ID" value="NZ_JAAGXA010000005.1"/>
</dbReference>
<dbReference type="AlphaFoldDB" id="A0A6P0HHY7"/>
<evidence type="ECO:0000313" key="2">
    <source>
        <dbReference type="EMBL" id="NEN78278.1"/>
    </source>
</evidence>